<evidence type="ECO:0000256" key="2">
    <source>
        <dbReference type="ARBA" id="ARBA00006275"/>
    </source>
</evidence>
<sequence>MLKKIIKKYIVLFVVANTAIMMQSCSDYLDRFPWDGPSDANYFANEDELMLAVNGLYSAMVYLPLDNMPTNLLLDNMTDMGWDRNNSAMQSMGRGDHNANNGFALTIWRESYRIIGKCNFVINNIDRLEGKIDEGLYNRTQSEARFIRAYTYSRLTDYYGSVPFLTENVGLYDAEIGKTNKETIVDFILQELEEIAPMLPATIPASEAGRASRAAALTLRARTALNNRRWEEAASSAKAVMDMDVHSLHSDYAELFTYAGQNSSEIIFAEQYLRTQNVQTHYINRRLASRNALGNSNKIPAQGLVDLFLCTDGLEIDKSGNYDPEKPFENRDPRLGYTIGVPGSIYLGYQFETHRDSTRVWNYNVTPAIRVPNEDATNAYATFSGYLWRKYVVAEDLDFPDQSELNIIQIRYAEVLLIYAEAMIELNRLDHTVYEALNAIRQRPTVNMPVISEGKTQRELRELVRKERVYELAMEGFRLMDLRRWELADKMMNARVYGSIQSGRLAAAPSIDEDGFVDYTKVPNHNEMRVVEVRTFNPARDYLWPIPHIETVTNPNLEQNPGY</sequence>
<evidence type="ECO:0000259" key="7">
    <source>
        <dbReference type="Pfam" id="PF14322"/>
    </source>
</evidence>
<comment type="subcellular location">
    <subcellularLocation>
        <location evidence="1">Cell outer membrane</location>
    </subcellularLocation>
</comment>
<evidence type="ECO:0000259" key="6">
    <source>
        <dbReference type="Pfam" id="PF07980"/>
    </source>
</evidence>
<dbReference type="SUPFAM" id="SSF48452">
    <property type="entry name" value="TPR-like"/>
    <property type="match status" value="1"/>
</dbReference>
<reference evidence="8 9" key="1">
    <citation type="submission" date="2018-02" db="EMBL/GenBank/DDBJ databases">
        <title>The draft genome of Sphingobacterium sp. 5JN-11.</title>
        <authorList>
            <person name="Liu L."/>
            <person name="Li L."/>
            <person name="Liang L."/>
            <person name="Zhang X."/>
            <person name="Wang T."/>
        </authorList>
    </citation>
    <scope>NUCLEOTIDE SEQUENCE [LARGE SCALE GENOMIC DNA]</scope>
    <source>
        <strain evidence="8 9">5JN-11</strain>
    </source>
</reference>
<evidence type="ECO:0000256" key="3">
    <source>
        <dbReference type="ARBA" id="ARBA00022729"/>
    </source>
</evidence>
<keyword evidence="5" id="KW-0998">Cell outer membrane</keyword>
<evidence type="ECO:0000256" key="4">
    <source>
        <dbReference type="ARBA" id="ARBA00023136"/>
    </source>
</evidence>
<comment type="caution">
    <text evidence="8">The sequence shown here is derived from an EMBL/GenBank/DDBJ whole genome shotgun (WGS) entry which is preliminary data.</text>
</comment>
<accession>A0A2S9J7H1</accession>
<keyword evidence="3" id="KW-0732">Signal</keyword>
<comment type="similarity">
    <text evidence="2">Belongs to the SusD family.</text>
</comment>
<dbReference type="Pfam" id="PF07980">
    <property type="entry name" value="SusD_RagB"/>
    <property type="match status" value="1"/>
</dbReference>
<dbReference type="PROSITE" id="PS51257">
    <property type="entry name" value="PROKAR_LIPOPROTEIN"/>
    <property type="match status" value="1"/>
</dbReference>
<keyword evidence="4" id="KW-0472">Membrane</keyword>
<evidence type="ECO:0000313" key="9">
    <source>
        <dbReference type="Proteomes" id="UP000239711"/>
    </source>
</evidence>
<dbReference type="OrthoDB" id="5694214at2"/>
<dbReference type="Gene3D" id="1.25.40.390">
    <property type="match status" value="1"/>
</dbReference>
<evidence type="ECO:0000256" key="5">
    <source>
        <dbReference type="ARBA" id="ARBA00023237"/>
    </source>
</evidence>
<dbReference type="GO" id="GO:0009279">
    <property type="term" value="C:cell outer membrane"/>
    <property type="evidence" value="ECO:0007669"/>
    <property type="project" value="UniProtKB-SubCell"/>
</dbReference>
<evidence type="ECO:0000313" key="8">
    <source>
        <dbReference type="EMBL" id="PRD48743.1"/>
    </source>
</evidence>
<evidence type="ECO:0000256" key="1">
    <source>
        <dbReference type="ARBA" id="ARBA00004442"/>
    </source>
</evidence>
<protein>
    <recommendedName>
        <fullName evidence="10">RagB/SusD family nutrient uptake outer membrane protein</fullName>
    </recommendedName>
</protein>
<feature type="domain" description="RagB/SusD" evidence="6">
    <location>
        <begin position="265"/>
        <end position="563"/>
    </location>
</feature>
<dbReference type="InterPro" id="IPR033985">
    <property type="entry name" value="SusD-like_N"/>
</dbReference>
<proteinExistence type="inferred from homology"/>
<feature type="domain" description="SusD-like N-terminal" evidence="7">
    <location>
        <begin position="72"/>
        <end position="224"/>
    </location>
</feature>
<dbReference type="EMBL" id="PVBQ01000002">
    <property type="protein sequence ID" value="PRD48743.1"/>
    <property type="molecule type" value="Genomic_DNA"/>
</dbReference>
<dbReference type="AlphaFoldDB" id="A0A2S9J7H1"/>
<dbReference type="InterPro" id="IPR011990">
    <property type="entry name" value="TPR-like_helical_dom_sf"/>
</dbReference>
<organism evidence="8 9">
    <name type="scientific">Sphingobacterium haloxyli</name>
    <dbReference type="NCBI Taxonomy" id="2100533"/>
    <lineage>
        <taxon>Bacteria</taxon>
        <taxon>Pseudomonadati</taxon>
        <taxon>Bacteroidota</taxon>
        <taxon>Sphingobacteriia</taxon>
        <taxon>Sphingobacteriales</taxon>
        <taxon>Sphingobacteriaceae</taxon>
        <taxon>Sphingobacterium</taxon>
    </lineage>
</organism>
<name>A0A2S9J7H1_9SPHI</name>
<dbReference type="RefSeq" id="WP_105715311.1">
    <property type="nucleotide sequence ID" value="NZ_PVBQ01000002.1"/>
</dbReference>
<keyword evidence="9" id="KW-1185">Reference proteome</keyword>
<evidence type="ECO:0008006" key="10">
    <source>
        <dbReference type="Google" id="ProtNLM"/>
    </source>
</evidence>
<dbReference type="Pfam" id="PF14322">
    <property type="entry name" value="SusD-like_3"/>
    <property type="match status" value="1"/>
</dbReference>
<dbReference type="Proteomes" id="UP000239711">
    <property type="component" value="Unassembled WGS sequence"/>
</dbReference>
<dbReference type="InterPro" id="IPR012944">
    <property type="entry name" value="SusD_RagB_dom"/>
</dbReference>
<gene>
    <name evidence="8" type="ORF">C5745_02030</name>
</gene>